<dbReference type="SUPFAM" id="SSF52025">
    <property type="entry name" value="PA domain"/>
    <property type="match status" value="1"/>
</dbReference>
<evidence type="ECO:0000259" key="5">
    <source>
        <dbReference type="Pfam" id="PF04253"/>
    </source>
</evidence>
<dbReference type="RefSeq" id="XP_031865302.1">
    <property type="nucleotide sequence ID" value="XM_032018465.1"/>
</dbReference>
<dbReference type="SUPFAM" id="SSF47672">
    <property type="entry name" value="Transferrin receptor-like dimerisation domain"/>
    <property type="match status" value="1"/>
</dbReference>
<dbReference type="OrthoDB" id="5841748at2759"/>
<sequence length="720" mass="78376">MARRYSGICLSLVVPLATACQHLIPEPISGVSSGAMLKIRDTPLTNLTENEAILSNAFDAIEIETWSSYYTHGDHIAGRNKSMAQWTADKFTGYGIPASLAEYEVLLNYPVSASVSLNYPDGSKYDAQLFEDPVAEDETTTYPDSIPAFHGYSATGNATAEYIYVGKGHVDDFKRLLQLGVDLKGKIALAMYGGPFRGVKVKNAQANGMVGAILFTDPITDSTQDGASYPDGPARHPSSLQRGSVLDLTKYTGDPTTPGYPSKPGAKRTDGHEVLPQIPSLPISYRDATLLLQALDGYGVSGKDVSRDGWVGALNATYSTGPAPNTTISISNIMSSSITPIWNAIGIINGTHADETIIVGNHRDAWIIGGAGDPNSGTAVLVELSKAFGELLKTGWKPRRNIVLCSWDAEEYGLVGSTEWVEEYAPWLSETAISYINVDIAVAGPKPGAASSPELRTVAQDIMTKVKYPKGDFKTLYDAWYALYRFRLDDHGFGNLGSGSDYTAFLQLGIGALDFSMQGSRGDPVYHYHSNYDSYHWMTKYGDKDFVSHTAAGQFLTLLTYHLADDALIPFDLDAMQKGVEQWLRNFLILVNSFSDLEKLQRDINFSGLHNAQKNFTQAATDFTAWTNQEGFRSNDTAVSLANKKLRDFQRAFINPEGLPGRSFYKNVGYAPDVNDGYSAQTLPGPTEALRNGEDRVAARAQVEITIACILKAVEILKVG</sequence>
<evidence type="ECO:0000256" key="3">
    <source>
        <dbReference type="SAM" id="SignalP"/>
    </source>
</evidence>
<proteinExistence type="inferred from homology"/>
<dbReference type="STRING" id="2656787.A0A370TAU7"/>
<reference evidence="7 8" key="1">
    <citation type="journal article" date="2018" name="IMA Fungus">
        <title>IMA Genome-F 9: Draft genome sequence of Annulohypoxylon stygium, Aspergillus mulundensis, Berkeleyomyces basicola (syn. Thielaviopsis basicola), Ceratocystis smalleyi, two Cercospora beticola strains, Coleophoma cylindrospora, Fusarium fracticaudum, Phialophora cf. hyalina, and Morchella septimelata.</title>
        <authorList>
            <person name="Wingfield B.D."/>
            <person name="Bills G.F."/>
            <person name="Dong Y."/>
            <person name="Huang W."/>
            <person name="Nel W.J."/>
            <person name="Swalarsk-Parry B.S."/>
            <person name="Vaghefi N."/>
            <person name="Wilken P.M."/>
            <person name="An Z."/>
            <person name="de Beer Z.W."/>
            <person name="De Vos L."/>
            <person name="Chen L."/>
            <person name="Duong T.A."/>
            <person name="Gao Y."/>
            <person name="Hammerbacher A."/>
            <person name="Kikkert J.R."/>
            <person name="Li Y."/>
            <person name="Li H."/>
            <person name="Li K."/>
            <person name="Li Q."/>
            <person name="Liu X."/>
            <person name="Ma X."/>
            <person name="Naidoo K."/>
            <person name="Pethybridge S.J."/>
            <person name="Sun J."/>
            <person name="Steenkamp E.T."/>
            <person name="van der Nest M.A."/>
            <person name="van Wyk S."/>
            <person name="Wingfield M.J."/>
            <person name="Xiong C."/>
            <person name="Yue Q."/>
            <person name="Zhang X."/>
        </authorList>
    </citation>
    <scope>NUCLEOTIDE SEQUENCE [LARGE SCALE GENOMIC DNA]</scope>
    <source>
        <strain evidence="7 8">BP 5553</strain>
    </source>
</reference>
<feature type="domain" description="Transferrin receptor-like dimerisation" evidence="5">
    <location>
        <begin position="604"/>
        <end position="718"/>
    </location>
</feature>
<dbReference type="PROSITE" id="PS51257">
    <property type="entry name" value="PROKAR_LIPOPROTEIN"/>
    <property type="match status" value="1"/>
</dbReference>
<dbReference type="SUPFAM" id="SSF53187">
    <property type="entry name" value="Zn-dependent exopeptidases"/>
    <property type="match status" value="1"/>
</dbReference>
<dbReference type="InterPro" id="IPR039373">
    <property type="entry name" value="Peptidase_M28B"/>
</dbReference>
<feature type="domain" description="Peptidase M28" evidence="6">
    <location>
        <begin position="343"/>
        <end position="536"/>
    </location>
</feature>
<evidence type="ECO:0000259" key="6">
    <source>
        <dbReference type="Pfam" id="PF04389"/>
    </source>
</evidence>
<accession>A0A370TAU7</accession>
<dbReference type="Pfam" id="PF04389">
    <property type="entry name" value="Peptidase_M28"/>
    <property type="match status" value="1"/>
</dbReference>
<dbReference type="InterPro" id="IPR007484">
    <property type="entry name" value="Peptidase_M28"/>
</dbReference>
<dbReference type="PANTHER" id="PTHR10404">
    <property type="entry name" value="N-ACETYLATED-ALPHA-LINKED ACIDIC DIPEPTIDASE"/>
    <property type="match status" value="1"/>
</dbReference>
<comment type="caution">
    <text evidence="7">The sequence shown here is derived from an EMBL/GenBank/DDBJ whole genome shotgun (WGS) entry which is preliminary data.</text>
</comment>
<feature type="region of interest" description="Disordered" evidence="2">
    <location>
        <begin position="223"/>
        <end position="271"/>
    </location>
</feature>
<keyword evidence="7" id="KW-0645">Protease</keyword>
<keyword evidence="8" id="KW-1185">Reference proteome</keyword>
<feature type="domain" description="PA" evidence="4">
    <location>
        <begin position="164"/>
        <end position="223"/>
    </location>
</feature>
<organism evidence="7 8">
    <name type="scientific">Venustampulla echinocandica</name>
    <dbReference type="NCBI Taxonomy" id="2656787"/>
    <lineage>
        <taxon>Eukaryota</taxon>
        <taxon>Fungi</taxon>
        <taxon>Dikarya</taxon>
        <taxon>Ascomycota</taxon>
        <taxon>Pezizomycotina</taxon>
        <taxon>Leotiomycetes</taxon>
        <taxon>Helotiales</taxon>
        <taxon>Pleuroascaceae</taxon>
        <taxon>Venustampulla</taxon>
    </lineage>
</organism>
<dbReference type="Proteomes" id="UP000254866">
    <property type="component" value="Unassembled WGS sequence"/>
</dbReference>
<evidence type="ECO:0000256" key="2">
    <source>
        <dbReference type="SAM" id="MobiDB-lite"/>
    </source>
</evidence>
<protein>
    <submittedName>
        <fullName evidence="7">Glutamate carboxypeptidase II</fullName>
    </submittedName>
</protein>
<name>A0A370TAU7_9HELO</name>
<feature type="signal peptide" evidence="3">
    <location>
        <begin position="1"/>
        <end position="19"/>
    </location>
</feature>
<evidence type="ECO:0000313" key="8">
    <source>
        <dbReference type="Proteomes" id="UP000254866"/>
    </source>
</evidence>
<dbReference type="AlphaFoldDB" id="A0A370TAU7"/>
<dbReference type="InterPro" id="IPR036757">
    <property type="entry name" value="TFR-like_dimer_dom_sf"/>
</dbReference>
<keyword evidence="7" id="KW-0121">Carboxypeptidase</keyword>
<dbReference type="FunFam" id="3.40.630.10:FF:000101">
    <property type="entry name" value="N-acetylated alpha-linked acidic dipeptidase like 1"/>
    <property type="match status" value="1"/>
</dbReference>
<dbReference type="Gene3D" id="3.40.630.10">
    <property type="entry name" value="Zn peptidases"/>
    <property type="match status" value="1"/>
</dbReference>
<dbReference type="InterPro" id="IPR046450">
    <property type="entry name" value="PA_dom_sf"/>
</dbReference>
<gene>
    <name evidence="7" type="ORF">BP5553_09842</name>
</gene>
<dbReference type="CDD" id="cd08022">
    <property type="entry name" value="M28_PSMA_like"/>
    <property type="match status" value="1"/>
</dbReference>
<dbReference type="InterPro" id="IPR003137">
    <property type="entry name" value="PA_domain"/>
</dbReference>
<evidence type="ECO:0000313" key="7">
    <source>
        <dbReference type="EMBL" id="RDL31053.1"/>
    </source>
</evidence>
<dbReference type="InterPro" id="IPR007365">
    <property type="entry name" value="TFR-like_dimer_dom"/>
</dbReference>
<feature type="chain" id="PRO_5016951994" evidence="3">
    <location>
        <begin position="20"/>
        <end position="720"/>
    </location>
</feature>
<comment type="similarity">
    <text evidence="1">Belongs to the peptidase M28 family. M28B subfamily.</text>
</comment>
<dbReference type="PANTHER" id="PTHR10404:SF46">
    <property type="entry name" value="VACUOLAR PROTEIN SORTING-ASSOCIATED PROTEIN 70"/>
    <property type="match status" value="1"/>
</dbReference>
<dbReference type="GeneID" id="43602691"/>
<dbReference type="Gene3D" id="1.20.930.40">
    <property type="entry name" value="Transferrin receptor-like, dimerisation domain"/>
    <property type="match status" value="1"/>
</dbReference>
<dbReference type="Gene3D" id="3.50.30.30">
    <property type="match status" value="1"/>
</dbReference>
<dbReference type="Pfam" id="PF04253">
    <property type="entry name" value="TFR_dimer"/>
    <property type="match status" value="1"/>
</dbReference>
<keyword evidence="3" id="KW-0732">Signal</keyword>
<evidence type="ECO:0000259" key="4">
    <source>
        <dbReference type="Pfam" id="PF02225"/>
    </source>
</evidence>
<dbReference type="Pfam" id="PF02225">
    <property type="entry name" value="PA"/>
    <property type="match status" value="1"/>
</dbReference>
<dbReference type="GO" id="GO:0004180">
    <property type="term" value="F:carboxypeptidase activity"/>
    <property type="evidence" value="ECO:0007669"/>
    <property type="project" value="UniProtKB-KW"/>
</dbReference>
<keyword evidence="7" id="KW-0378">Hydrolase</keyword>
<evidence type="ECO:0000256" key="1">
    <source>
        <dbReference type="ARBA" id="ARBA00005634"/>
    </source>
</evidence>
<dbReference type="EMBL" id="NPIC01000013">
    <property type="protein sequence ID" value="RDL31053.1"/>
    <property type="molecule type" value="Genomic_DNA"/>
</dbReference>
<dbReference type="CDD" id="cd02121">
    <property type="entry name" value="PA_GCPII_like"/>
    <property type="match status" value="1"/>
</dbReference>